<protein>
    <submittedName>
        <fullName evidence="4">NAD(P)-binding protein</fullName>
    </submittedName>
</protein>
<dbReference type="InterPro" id="IPR051609">
    <property type="entry name" value="NmrA/Isoflavone_reductase-like"/>
</dbReference>
<evidence type="ECO:0000259" key="3">
    <source>
        <dbReference type="Pfam" id="PF05368"/>
    </source>
</evidence>
<dbReference type="AlphaFoldDB" id="A0A9P4QWH6"/>
<dbReference type="GO" id="GO:0016491">
    <property type="term" value="F:oxidoreductase activity"/>
    <property type="evidence" value="ECO:0007669"/>
    <property type="project" value="UniProtKB-KW"/>
</dbReference>
<evidence type="ECO:0000313" key="5">
    <source>
        <dbReference type="Proteomes" id="UP000799444"/>
    </source>
</evidence>
<dbReference type="InterPro" id="IPR008030">
    <property type="entry name" value="NmrA-like"/>
</dbReference>
<keyword evidence="5" id="KW-1185">Reference proteome</keyword>
<evidence type="ECO:0000256" key="1">
    <source>
        <dbReference type="ARBA" id="ARBA00022857"/>
    </source>
</evidence>
<reference evidence="4" key="1">
    <citation type="journal article" date="2020" name="Stud. Mycol.">
        <title>101 Dothideomycetes genomes: a test case for predicting lifestyles and emergence of pathogens.</title>
        <authorList>
            <person name="Haridas S."/>
            <person name="Albert R."/>
            <person name="Binder M."/>
            <person name="Bloem J."/>
            <person name="Labutti K."/>
            <person name="Salamov A."/>
            <person name="Andreopoulos B."/>
            <person name="Baker S."/>
            <person name="Barry K."/>
            <person name="Bills G."/>
            <person name="Bluhm B."/>
            <person name="Cannon C."/>
            <person name="Castanera R."/>
            <person name="Culley D."/>
            <person name="Daum C."/>
            <person name="Ezra D."/>
            <person name="Gonzalez J."/>
            <person name="Henrissat B."/>
            <person name="Kuo A."/>
            <person name="Liang C."/>
            <person name="Lipzen A."/>
            <person name="Lutzoni F."/>
            <person name="Magnuson J."/>
            <person name="Mondo S."/>
            <person name="Nolan M."/>
            <person name="Ohm R."/>
            <person name="Pangilinan J."/>
            <person name="Park H.-J."/>
            <person name="Ramirez L."/>
            <person name="Alfaro M."/>
            <person name="Sun H."/>
            <person name="Tritt A."/>
            <person name="Yoshinaga Y."/>
            <person name="Zwiers L.-H."/>
            <person name="Turgeon B."/>
            <person name="Goodwin S."/>
            <person name="Spatafora J."/>
            <person name="Crous P."/>
            <person name="Grigoriev I."/>
        </authorList>
    </citation>
    <scope>NUCLEOTIDE SEQUENCE</scope>
    <source>
        <strain evidence="4">CBS 125425</strain>
    </source>
</reference>
<proteinExistence type="predicted"/>
<organism evidence="4 5">
    <name type="scientific">Polyplosphaeria fusca</name>
    <dbReference type="NCBI Taxonomy" id="682080"/>
    <lineage>
        <taxon>Eukaryota</taxon>
        <taxon>Fungi</taxon>
        <taxon>Dikarya</taxon>
        <taxon>Ascomycota</taxon>
        <taxon>Pezizomycotina</taxon>
        <taxon>Dothideomycetes</taxon>
        <taxon>Pleosporomycetidae</taxon>
        <taxon>Pleosporales</taxon>
        <taxon>Tetraplosphaeriaceae</taxon>
        <taxon>Polyplosphaeria</taxon>
    </lineage>
</organism>
<dbReference type="PANTHER" id="PTHR47706:SF11">
    <property type="entry name" value="ISOFLAVONE REDUCTASE FAMILY PROTEIN (AFU_ORTHOLOGUE AFUA_1G12510)"/>
    <property type="match status" value="1"/>
</dbReference>
<name>A0A9P4QWH6_9PLEO</name>
<sequence length="321" mass="35282">MANEAPIPNKILLFGATGLIGEYILQALIEAKPKFEKLGIFTSPRTAKDKADAIEKLKAQGVDVVVGDVTNEDDVKQTYQDYDTIISALGRGAIPLQIPLLTLAESTPNIHTFYPSEYGTDIEYSPTTSPHEPPHQFKLKVRAHIRDNIHRLKITYLVTGPYSDLYIGKLPNAPDAGTWDIANKTATLLGTGDEKVSFTTMHDVGVLLVAALRTPTSSQVRTLKVNSFTATPHQILTEYEKQTGAKWDVSYTSLDALRAAERKAWEEGKLTATAYTLRRIWTEGGTLYEERDNGRVGEPGVETLEEQVGAAVGRERGDGKL</sequence>
<evidence type="ECO:0000256" key="2">
    <source>
        <dbReference type="ARBA" id="ARBA00023002"/>
    </source>
</evidence>
<dbReference type="SUPFAM" id="SSF51735">
    <property type="entry name" value="NAD(P)-binding Rossmann-fold domains"/>
    <property type="match status" value="1"/>
</dbReference>
<dbReference type="Gene3D" id="3.90.25.10">
    <property type="entry name" value="UDP-galactose 4-epimerase, domain 1"/>
    <property type="match status" value="1"/>
</dbReference>
<dbReference type="OrthoDB" id="419598at2759"/>
<gene>
    <name evidence="4" type="ORF">EJ04DRAFT_544472</name>
</gene>
<dbReference type="Gene3D" id="3.40.50.720">
    <property type="entry name" value="NAD(P)-binding Rossmann-like Domain"/>
    <property type="match status" value="1"/>
</dbReference>
<dbReference type="Pfam" id="PF05368">
    <property type="entry name" value="NmrA"/>
    <property type="match status" value="1"/>
</dbReference>
<keyword evidence="1" id="KW-0521">NADP</keyword>
<evidence type="ECO:0000313" key="4">
    <source>
        <dbReference type="EMBL" id="KAF2732790.1"/>
    </source>
</evidence>
<keyword evidence="2" id="KW-0560">Oxidoreductase</keyword>
<dbReference type="Proteomes" id="UP000799444">
    <property type="component" value="Unassembled WGS sequence"/>
</dbReference>
<dbReference type="EMBL" id="ML996171">
    <property type="protein sequence ID" value="KAF2732790.1"/>
    <property type="molecule type" value="Genomic_DNA"/>
</dbReference>
<feature type="domain" description="NmrA-like" evidence="3">
    <location>
        <begin position="10"/>
        <end position="254"/>
    </location>
</feature>
<accession>A0A9P4QWH6</accession>
<comment type="caution">
    <text evidence="4">The sequence shown here is derived from an EMBL/GenBank/DDBJ whole genome shotgun (WGS) entry which is preliminary data.</text>
</comment>
<dbReference type="PANTHER" id="PTHR47706">
    <property type="entry name" value="NMRA-LIKE FAMILY PROTEIN"/>
    <property type="match status" value="1"/>
</dbReference>
<dbReference type="InterPro" id="IPR036291">
    <property type="entry name" value="NAD(P)-bd_dom_sf"/>
</dbReference>